<dbReference type="GO" id="GO:0008381">
    <property type="term" value="F:mechanosensitive monoatomic ion channel activity"/>
    <property type="evidence" value="ECO:0007669"/>
    <property type="project" value="InterPro"/>
</dbReference>
<keyword evidence="4 6" id="KW-1133">Transmembrane helix</keyword>
<dbReference type="SUPFAM" id="SSF50182">
    <property type="entry name" value="Sm-like ribonucleoproteins"/>
    <property type="match status" value="1"/>
</dbReference>
<dbReference type="Gene3D" id="2.30.30.60">
    <property type="match status" value="1"/>
</dbReference>
<protein>
    <submittedName>
        <fullName evidence="8">Transporter</fullName>
    </submittedName>
</protein>
<evidence type="ECO:0000313" key="8">
    <source>
        <dbReference type="EMBL" id="OZG67807.1"/>
    </source>
</evidence>
<gene>
    <name evidence="8" type="ORF">BAQU_0451</name>
</gene>
<dbReference type="Gene3D" id="1.10.287.1260">
    <property type="match status" value="1"/>
</dbReference>
<evidence type="ECO:0000313" key="9">
    <source>
        <dbReference type="Proteomes" id="UP000216451"/>
    </source>
</evidence>
<comment type="subcellular location">
    <subcellularLocation>
        <location evidence="1">Membrane</location>
        <topology evidence="1">Multi-pass membrane protein</topology>
    </subcellularLocation>
</comment>
<accession>A0A261G8Q0</accession>
<dbReference type="InterPro" id="IPR006685">
    <property type="entry name" value="MscS_channel_2nd"/>
</dbReference>
<feature type="domain" description="Mechanosensitive ion channel MscS" evidence="7">
    <location>
        <begin position="100"/>
        <end position="162"/>
    </location>
</feature>
<dbReference type="InterPro" id="IPR010920">
    <property type="entry name" value="LSM_dom_sf"/>
</dbReference>
<evidence type="ECO:0000256" key="1">
    <source>
        <dbReference type="ARBA" id="ARBA00004141"/>
    </source>
</evidence>
<dbReference type="InterPro" id="IPR011014">
    <property type="entry name" value="MscS_channel_TM-2"/>
</dbReference>
<keyword evidence="9" id="KW-1185">Reference proteome</keyword>
<dbReference type="OrthoDB" id="9775207at2"/>
<keyword evidence="3 6" id="KW-0812">Transmembrane</keyword>
<dbReference type="GeneID" id="98295133"/>
<sequence>MTQFVHVMQSWLASNANRIIFLLVVLIATAAIAYAASKALWRLLEHSQIPSATFFVNIVIGIIWIIGAMMVLEPVFGINPTTLSTALGVGGLAVSFGLKDTISNIVGGLGLMLGKVVQPGDLISIAGITGTVKDVTWRHTIVIDRAGEEMWIPNSLLNTSSLEKMTPAGEALTRIPFVVKGTADPAIVEQKILAKVSRVTNGLVLPERPTLVKFQGFDVTGIKGEIWVFAKQEVLPSTLQDLVTRTIAGEDFLAG</sequence>
<evidence type="ECO:0000256" key="4">
    <source>
        <dbReference type="ARBA" id="ARBA00022989"/>
    </source>
</evidence>
<dbReference type="AlphaFoldDB" id="A0A261G8Q0"/>
<evidence type="ECO:0000256" key="3">
    <source>
        <dbReference type="ARBA" id="ARBA00022692"/>
    </source>
</evidence>
<dbReference type="RefSeq" id="WP_094692444.1">
    <property type="nucleotide sequence ID" value="NZ_CALENZ010000004.1"/>
</dbReference>
<name>A0A261G8Q0_9BIFI</name>
<dbReference type="InterPro" id="IPR045275">
    <property type="entry name" value="MscS_archaea/bacteria_type"/>
</dbReference>
<dbReference type="SUPFAM" id="SSF82861">
    <property type="entry name" value="Mechanosensitive channel protein MscS (YggB), transmembrane region"/>
    <property type="match status" value="1"/>
</dbReference>
<reference evidence="8 9" key="1">
    <citation type="journal article" date="2017" name="BMC Genomics">
        <title>Comparative genomic and phylogenomic analyses of the Bifidobacteriaceae family.</title>
        <authorList>
            <person name="Lugli G.A."/>
            <person name="Milani C."/>
            <person name="Turroni F."/>
            <person name="Duranti S."/>
            <person name="Mancabelli L."/>
            <person name="Mangifesta M."/>
            <person name="Ferrario C."/>
            <person name="Modesto M."/>
            <person name="Mattarelli P."/>
            <person name="Jiri K."/>
            <person name="van Sinderen D."/>
            <person name="Ventura M."/>
        </authorList>
    </citation>
    <scope>NUCLEOTIDE SEQUENCE [LARGE SCALE GENOMIC DNA]</scope>
    <source>
        <strain evidence="8 9">LMG 28769</strain>
    </source>
</reference>
<dbReference type="GO" id="GO:0016020">
    <property type="term" value="C:membrane"/>
    <property type="evidence" value="ECO:0007669"/>
    <property type="project" value="UniProtKB-SubCell"/>
</dbReference>
<dbReference type="PANTHER" id="PTHR30221:SF1">
    <property type="entry name" value="SMALL-CONDUCTANCE MECHANOSENSITIVE CHANNEL"/>
    <property type="match status" value="1"/>
</dbReference>
<dbReference type="EMBL" id="MWXA01000003">
    <property type="protein sequence ID" value="OZG67807.1"/>
    <property type="molecule type" value="Genomic_DNA"/>
</dbReference>
<evidence type="ECO:0000256" key="2">
    <source>
        <dbReference type="ARBA" id="ARBA00008017"/>
    </source>
</evidence>
<evidence type="ECO:0000259" key="7">
    <source>
        <dbReference type="Pfam" id="PF00924"/>
    </source>
</evidence>
<evidence type="ECO:0000256" key="6">
    <source>
        <dbReference type="SAM" id="Phobius"/>
    </source>
</evidence>
<dbReference type="PANTHER" id="PTHR30221">
    <property type="entry name" value="SMALL-CONDUCTANCE MECHANOSENSITIVE CHANNEL"/>
    <property type="match status" value="1"/>
</dbReference>
<dbReference type="Proteomes" id="UP000216451">
    <property type="component" value="Unassembled WGS sequence"/>
</dbReference>
<proteinExistence type="inferred from homology"/>
<dbReference type="Pfam" id="PF00924">
    <property type="entry name" value="MS_channel_2nd"/>
    <property type="match status" value="1"/>
</dbReference>
<comment type="caution">
    <text evidence="8">The sequence shown here is derived from an EMBL/GenBank/DDBJ whole genome shotgun (WGS) entry which is preliminary data.</text>
</comment>
<organism evidence="8 9">
    <name type="scientific">Bifidobacterium aquikefiri</name>
    <dbReference type="NCBI Taxonomy" id="1653207"/>
    <lineage>
        <taxon>Bacteria</taxon>
        <taxon>Bacillati</taxon>
        <taxon>Actinomycetota</taxon>
        <taxon>Actinomycetes</taxon>
        <taxon>Bifidobacteriales</taxon>
        <taxon>Bifidobacteriaceae</taxon>
        <taxon>Bifidobacterium</taxon>
    </lineage>
</organism>
<feature type="transmembrane region" description="Helical" evidence="6">
    <location>
        <begin position="51"/>
        <end position="72"/>
    </location>
</feature>
<dbReference type="InterPro" id="IPR023408">
    <property type="entry name" value="MscS_beta-dom_sf"/>
</dbReference>
<comment type="similarity">
    <text evidence="2">Belongs to the MscS (TC 1.A.23) family.</text>
</comment>
<keyword evidence="5 6" id="KW-0472">Membrane</keyword>
<evidence type="ECO:0000256" key="5">
    <source>
        <dbReference type="ARBA" id="ARBA00023136"/>
    </source>
</evidence>